<evidence type="ECO:0000313" key="1">
    <source>
        <dbReference type="EMBL" id="EFT82575.1"/>
    </source>
</evidence>
<dbReference type="Proteomes" id="UP000004946">
    <property type="component" value="Chromosome"/>
</dbReference>
<dbReference type="AlphaFoldDB" id="E6K2M1"/>
<dbReference type="HOGENOM" id="CLU_168842_2_0_11"/>
<protein>
    <recommendedName>
        <fullName evidence="3">ATP-binding protein</fullName>
    </recommendedName>
</protein>
<gene>
    <name evidence="1" type="ORF">HMPREF0620_1260</name>
</gene>
<accession>E6K2M1</accession>
<organism evidence="1 2">
    <name type="scientific">Parascardovia denticolens DSM 10105 = JCM 12538</name>
    <dbReference type="NCBI Taxonomy" id="864564"/>
    <lineage>
        <taxon>Bacteria</taxon>
        <taxon>Bacillati</taxon>
        <taxon>Actinomycetota</taxon>
        <taxon>Actinomycetes</taxon>
        <taxon>Bifidobacteriales</taxon>
        <taxon>Bifidobacteriaceae</taxon>
        <taxon>Parascardovia</taxon>
    </lineage>
</organism>
<dbReference type="RefSeq" id="WP_006289775.1">
    <property type="nucleotide sequence ID" value="NZ_AP012333.1"/>
</dbReference>
<evidence type="ECO:0008006" key="3">
    <source>
        <dbReference type="Google" id="ProtNLM"/>
    </source>
</evidence>
<proteinExistence type="predicted"/>
<evidence type="ECO:0000313" key="2">
    <source>
        <dbReference type="Proteomes" id="UP000004946"/>
    </source>
</evidence>
<reference evidence="1 2" key="1">
    <citation type="submission" date="2010-12" db="EMBL/GenBank/DDBJ databases">
        <authorList>
            <person name="Muzny D."/>
            <person name="Qin X."/>
            <person name="Buhay C."/>
            <person name="Dugan-Rocha S."/>
            <person name="Ding Y."/>
            <person name="Chen G."/>
            <person name="Hawes A."/>
            <person name="Holder M."/>
            <person name="Jhangiani S."/>
            <person name="Johnson A."/>
            <person name="Khan Z."/>
            <person name="Li Z."/>
            <person name="Liu W."/>
            <person name="Liu X."/>
            <person name="Perez L."/>
            <person name="Shen H."/>
            <person name="Wang Q."/>
            <person name="Watt J."/>
            <person name="Xi L."/>
            <person name="Xin Y."/>
            <person name="Zhou J."/>
            <person name="Deng J."/>
            <person name="Jiang H."/>
            <person name="Liu Y."/>
            <person name="Qu J."/>
            <person name="Song X.-Z."/>
            <person name="Zhang L."/>
            <person name="Villasana D."/>
            <person name="Johnson A."/>
            <person name="Liu J."/>
            <person name="Liyanage D."/>
            <person name="Lorensuhewa L."/>
            <person name="Robinson T."/>
            <person name="Song A."/>
            <person name="Song B.-B."/>
            <person name="Dinh H."/>
            <person name="Thornton R."/>
            <person name="Coyle M."/>
            <person name="Francisco L."/>
            <person name="Jackson L."/>
            <person name="Javaid M."/>
            <person name="Korchina V."/>
            <person name="Kovar C."/>
            <person name="Mata R."/>
            <person name="Mathew T."/>
            <person name="Ngo R."/>
            <person name="Nguyen L."/>
            <person name="Nguyen N."/>
            <person name="Okwuonu G."/>
            <person name="Ongeri F."/>
            <person name="Pham C."/>
            <person name="Simmons D."/>
            <person name="Wilczek-Boney K."/>
            <person name="Hale W."/>
            <person name="Jakkamsetti A."/>
            <person name="Pham P."/>
            <person name="Ruth R."/>
            <person name="San Lucas F."/>
            <person name="Warren J."/>
            <person name="Zhang J."/>
            <person name="Zhao Z."/>
            <person name="Zhou C."/>
            <person name="Zhu D."/>
            <person name="Lee S."/>
            <person name="Bess C."/>
            <person name="Blankenburg K."/>
            <person name="Forbes L."/>
            <person name="Fu Q."/>
            <person name="Gubbala S."/>
            <person name="Hirani K."/>
            <person name="Jayaseelan J.C."/>
            <person name="Lara F."/>
            <person name="Munidasa M."/>
            <person name="Palculict T."/>
            <person name="Patil S."/>
            <person name="Pu L.-L."/>
            <person name="Saada N."/>
            <person name="Tang L."/>
            <person name="Weissenberger G."/>
            <person name="Zhu Y."/>
            <person name="Hemphill L."/>
            <person name="Shang Y."/>
            <person name="Youmans B."/>
            <person name="Ayvaz T."/>
            <person name="Ross M."/>
            <person name="Santibanez J."/>
            <person name="Aqrawi P."/>
            <person name="Gross S."/>
            <person name="Joshi V."/>
            <person name="Fowler G."/>
            <person name="Nazareth L."/>
            <person name="Reid J."/>
            <person name="Worley K."/>
            <person name="Petrosino J."/>
            <person name="Highlander S."/>
            <person name="Gibbs R."/>
        </authorList>
    </citation>
    <scope>NUCLEOTIDE SEQUENCE [LARGE SCALE GENOMIC DNA]</scope>
    <source>
        <strain evidence="1 2">DSM 10105</strain>
    </source>
</reference>
<sequence length="75" mass="7759">MDVEIGIMNVARPVTFTTDASAEEVAGAISEAASEDRLAELQDNKGRKILIPTKAIGYAVIGSETSHPVGFGALG</sequence>
<name>E6K2M1_PARDN</name>
<dbReference type="PATRIC" id="fig|864564.6.peg.448"/>
<dbReference type="EMBL" id="AEON01000002">
    <property type="protein sequence ID" value="EFT82575.1"/>
    <property type="molecule type" value="Genomic_DNA"/>
</dbReference>
<dbReference type="InterPro" id="IPR021456">
    <property type="entry name" value="DUF3107"/>
</dbReference>
<dbReference type="Pfam" id="PF11305">
    <property type="entry name" value="DUF3107"/>
    <property type="match status" value="1"/>
</dbReference>
<dbReference type="eggNOG" id="ENOG5031HGW">
    <property type="taxonomic scope" value="Bacteria"/>
</dbReference>
<keyword evidence="2" id="KW-1185">Reference proteome</keyword>
<dbReference type="KEGG" id="pdo:PSDT_0407"/>
<comment type="caution">
    <text evidence="1">The sequence shown here is derived from an EMBL/GenBank/DDBJ whole genome shotgun (WGS) entry which is preliminary data.</text>
</comment>